<accession>A0A2V1DDT5</accession>
<organism evidence="2 3">
    <name type="scientific">Periconia macrospinosa</name>
    <dbReference type="NCBI Taxonomy" id="97972"/>
    <lineage>
        <taxon>Eukaryota</taxon>
        <taxon>Fungi</taxon>
        <taxon>Dikarya</taxon>
        <taxon>Ascomycota</taxon>
        <taxon>Pezizomycotina</taxon>
        <taxon>Dothideomycetes</taxon>
        <taxon>Pleosporomycetidae</taxon>
        <taxon>Pleosporales</taxon>
        <taxon>Massarineae</taxon>
        <taxon>Periconiaceae</taxon>
        <taxon>Periconia</taxon>
    </lineage>
</organism>
<dbReference type="Proteomes" id="UP000244855">
    <property type="component" value="Unassembled WGS sequence"/>
</dbReference>
<reference evidence="2 3" key="1">
    <citation type="journal article" date="2018" name="Sci. Rep.">
        <title>Comparative genomics provides insights into the lifestyle and reveals functional heterogeneity of dark septate endophytic fungi.</title>
        <authorList>
            <person name="Knapp D.G."/>
            <person name="Nemeth J.B."/>
            <person name="Barry K."/>
            <person name="Hainaut M."/>
            <person name="Henrissat B."/>
            <person name="Johnson J."/>
            <person name="Kuo A."/>
            <person name="Lim J.H.P."/>
            <person name="Lipzen A."/>
            <person name="Nolan M."/>
            <person name="Ohm R.A."/>
            <person name="Tamas L."/>
            <person name="Grigoriev I.V."/>
            <person name="Spatafora J.W."/>
            <person name="Nagy L.G."/>
            <person name="Kovacs G.M."/>
        </authorList>
    </citation>
    <scope>NUCLEOTIDE SEQUENCE [LARGE SCALE GENOMIC DNA]</scope>
    <source>
        <strain evidence="2 3">DSE2036</strain>
    </source>
</reference>
<dbReference type="Gene3D" id="3.40.630.30">
    <property type="match status" value="1"/>
</dbReference>
<proteinExistence type="predicted"/>
<feature type="region of interest" description="Disordered" evidence="1">
    <location>
        <begin position="1"/>
        <end position="26"/>
    </location>
</feature>
<sequence>MPQENAPSSTSPPIPASQATAPPAPEIRIHTASTLLARPSLANRIIALINKGYLDTSAYPSSTDASQRFRDGAHLHSALGDNGLVAVAYHVSSQSEIESKTPYDEESGEPVACACASQWTGDLGGENSGKEDGGYEIKAVTSAPAHRKAGLVNACLGALIEELVGREKRRRIEEEHVGGGVRGRGSLKVWVHAVEEYNGPYWRRKGWSDVRAYELPAGHMISPNSVTGFRLLVLLKEVEVGEWREGEVGR</sequence>
<evidence type="ECO:0008006" key="4">
    <source>
        <dbReference type="Google" id="ProtNLM"/>
    </source>
</evidence>
<evidence type="ECO:0000256" key="1">
    <source>
        <dbReference type="SAM" id="MobiDB-lite"/>
    </source>
</evidence>
<dbReference type="OrthoDB" id="3794209at2759"/>
<name>A0A2V1DDT5_9PLEO</name>
<gene>
    <name evidence="2" type="ORF">DM02DRAFT_675236</name>
</gene>
<keyword evidence="3" id="KW-1185">Reference proteome</keyword>
<protein>
    <recommendedName>
        <fullName evidence="4">N-acetyltransferase domain-containing protein</fullName>
    </recommendedName>
</protein>
<dbReference type="EMBL" id="KZ805484">
    <property type="protein sequence ID" value="PVH95763.1"/>
    <property type="molecule type" value="Genomic_DNA"/>
</dbReference>
<evidence type="ECO:0000313" key="2">
    <source>
        <dbReference type="EMBL" id="PVH95763.1"/>
    </source>
</evidence>
<evidence type="ECO:0000313" key="3">
    <source>
        <dbReference type="Proteomes" id="UP000244855"/>
    </source>
</evidence>
<dbReference type="AlphaFoldDB" id="A0A2V1DDT5"/>